<feature type="domain" description="Glycosyl transferase family 3" evidence="3">
    <location>
        <begin position="92"/>
        <end position="302"/>
    </location>
</feature>
<dbReference type="GO" id="GO:0004048">
    <property type="term" value="F:anthranilate phosphoribosyltransferase activity"/>
    <property type="evidence" value="ECO:0007669"/>
    <property type="project" value="InterPro"/>
</dbReference>
<keyword evidence="2" id="KW-0808">Transferase</keyword>
<dbReference type="GO" id="GO:0000162">
    <property type="term" value="P:L-tryptophan biosynthetic process"/>
    <property type="evidence" value="ECO:0007669"/>
    <property type="project" value="InterPro"/>
</dbReference>
<dbReference type="PANTHER" id="PTHR43285:SF2">
    <property type="entry name" value="ANTHRANILATE PHOSPHORIBOSYLTRANSFERASE"/>
    <property type="match status" value="1"/>
</dbReference>
<evidence type="ECO:0000313" key="5">
    <source>
        <dbReference type="Proteomes" id="UP000245771"/>
    </source>
</evidence>
<keyword evidence="1" id="KW-0328">Glycosyltransferase</keyword>
<dbReference type="STRING" id="1280837.A0A316VP79"/>
<dbReference type="OrthoDB" id="427800at2759"/>
<dbReference type="InParanoid" id="A0A316VP79"/>
<dbReference type="RefSeq" id="XP_025358515.1">
    <property type="nucleotide sequence ID" value="XM_025496012.1"/>
</dbReference>
<dbReference type="InterPro" id="IPR005940">
    <property type="entry name" value="Anthranilate_Pribosyl_Tfrase"/>
</dbReference>
<evidence type="ECO:0000313" key="4">
    <source>
        <dbReference type="EMBL" id="PWN38213.1"/>
    </source>
</evidence>
<evidence type="ECO:0000256" key="1">
    <source>
        <dbReference type="ARBA" id="ARBA00022676"/>
    </source>
</evidence>
<feature type="non-terminal residue" evidence="4">
    <location>
        <position position="1"/>
    </location>
</feature>
<dbReference type="SUPFAM" id="SSF52418">
    <property type="entry name" value="Nucleoside phosphorylase/phosphoribosyltransferase catalytic domain"/>
    <property type="match status" value="1"/>
</dbReference>
<dbReference type="FunCoup" id="A0A316VP79">
    <property type="interactions" value="361"/>
</dbReference>
<dbReference type="Gene3D" id="3.40.1030.10">
    <property type="entry name" value="Nucleoside phosphorylase/phosphoribosyltransferase catalytic domain"/>
    <property type="match status" value="1"/>
</dbReference>
<reference evidence="4 5" key="1">
    <citation type="journal article" date="2018" name="Mol. Biol. Evol.">
        <title>Broad Genomic Sampling Reveals a Smut Pathogenic Ancestry of the Fungal Clade Ustilaginomycotina.</title>
        <authorList>
            <person name="Kijpornyongpan T."/>
            <person name="Mondo S.J."/>
            <person name="Barry K."/>
            <person name="Sandor L."/>
            <person name="Lee J."/>
            <person name="Lipzen A."/>
            <person name="Pangilinan J."/>
            <person name="LaButti K."/>
            <person name="Hainaut M."/>
            <person name="Henrissat B."/>
            <person name="Grigoriev I.V."/>
            <person name="Spatafora J.W."/>
            <person name="Aime M.C."/>
        </authorList>
    </citation>
    <scope>NUCLEOTIDE SEQUENCE [LARGE SCALE GENOMIC DNA]</scope>
    <source>
        <strain evidence="4 5">MCA 3882</strain>
    </source>
</reference>
<dbReference type="EMBL" id="KZ819602">
    <property type="protein sequence ID" value="PWN38213.1"/>
    <property type="molecule type" value="Genomic_DNA"/>
</dbReference>
<gene>
    <name evidence="4" type="ORF">FA14DRAFT_113425</name>
</gene>
<accession>A0A316VP79</accession>
<evidence type="ECO:0000259" key="3">
    <source>
        <dbReference type="Pfam" id="PF00591"/>
    </source>
</evidence>
<dbReference type="PANTHER" id="PTHR43285">
    <property type="entry name" value="ANTHRANILATE PHOSPHORIBOSYLTRANSFERASE"/>
    <property type="match status" value="1"/>
</dbReference>
<dbReference type="GeneID" id="37017793"/>
<keyword evidence="5" id="KW-1185">Reference proteome</keyword>
<feature type="non-terminal residue" evidence="4">
    <location>
        <position position="397"/>
    </location>
</feature>
<dbReference type="AlphaFoldDB" id="A0A316VP79"/>
<dbReference type="InterPro" id="IPR035902">
    <property type="entry name" value="Nuc_phospho_transferase"/>
</dbReference>
<protein>
    <recommendedName>
        <fullName evidence="3">Glycosyl transferase family 3 domain-containing protein</fullName>
    </recommendedName>
</protein>
<dbReference type="Proteomes" id="UP000245771">
    <property type="component" value="Unassembled WGS sequence"/>
</dbReference>
<dbReference type="Pfam" id="PF00591">
    <property type="entry name" value="Glycos_transf_3"/>
    <property type="match status" value="1"/>
</dbReference>
<dbReference type="InterPro" id="IPR000312">
    <property type="entry name" value="Glycosyl_Trfase_fam3"/>
</dbReference>
<sequence>ELTILFDHLADAEFTANTSHHAQIGACLTSLRMSGWDMSSQALTIASGLFLQKALPVHVPQTLSKEEIKSQHASDEWSKVFPIEGDEGYQGSLDLVGTGGDGHDTYNVSTTAAIVAAGVPGVRVCKHGARASSSSSGSADLLAALGVPLANLTPSTMPRLLPNSSFTFLFAQLFHPSMAPLAPIRRSLGFPTIFNVLGPLVNPARPKRSVMGVHSWGLGQTFAEALRESKCERGWIVCGREGLDEISPEGETDVWELRNGEIKHSVISPASFGLPAHPLAHVKSGTAAENACVARYLFEPKTHSGPIPKGPLPDALTFTSSLDGKEYSIPAGTHLDALLDYVLLQTAALLYVAGKGATLSQAVTLAHSSLAFGGAIKALDQLSTEAKRAGQAVESEQ</sequence>
<evidence type="ECO:0000256" key="2">
    <source>
        <dbReference type="ARBA" id="ARBA00022679"/>
    </source>
</evidence>
<proteinExistence type="predicted"/>
<organism evidence="4 5">
    <name type="scientific">Meira miltonrushii</name>
    <dbReference type="NCBI Taxonomy" id="1280837"/>
    <lineage>
        <taxon>Eukaryota</taxon>
        <taxon>Fungi</taxon>
        <taxon>Dikarya</taxon>
        <taxon>Basidiomycota</taxon>
        <taxon>Ustilaginomycotina</taxon>
        <taxon>Exobasidiomycetes</taxon>
        <taxon>Exobasidiales</taxon>
        <taxon>Brachybasidiaceae</taxon>
        <taxon>Meira</taxon>
    </lineage>
</organism>
<dbReference type="NCBIfam" id="TIGR01245">
    <property type="entry name" value="trpD"/>
    <property type="match status" value="1"/>
</dbReference>
<name>A0A316VP79_9BASI</name>
<dbReference type="GO" id="GO:0005829">
    <property type="term" value="C:cytosol"/>
    <property type="evidence" value="ECO:0007669"/>
    <property type="project" value="TreeGrafter"/>
</dbReference>